<dbReference type="InterPro" id="IPR044927">
    <property type="entry name" value="Endonuclea_NS_2"/>
</dbReference>
<dbReference type="Proteomes" id="UP000824090">
    <property type="component" value="Unassembled WGS sequence"/>
</dbReference>
<evidence type="ECO:0000313" key="3">
    <source>
        <dbReference type="Proteomes" id="UP000824090"/>
    </source>
</evidence>
<dbReference type="Pfam" id="PF13930">
    <property type="entry name" value="Endonuclea_NS_2"/>
    <property type="match status" value="1"/>
</dbReference>
<comment type="caution">
    <text evidence="2">The sequence shown here is derived from an EMBL/GenBank/DDBJ whole genome shotgun (WGS) entry which is preliminary data.</text>
</comment>
<dbReference type="InterPro" id="IPR035451">
    <property type="entry name" value="Ada-like_dom_sf"/>
</dbReference>
<dbReference type="PROSITE" id="PS51257">
    <property type="entry name" value="PROKAR_LIPOPROTEIN"/>
    <property type="match status" value="1"/>
</dbReference>
<evidence type="ECO:0000313" key="2">
    <source>
        <dbReference type="EMBL" id="HIU25238.1"/>
    </source>
</evidence>
<dbReference type="Gene3D" id="3.40.570.10">
    <property type="entry name" value="Extracellular Endonuclease, subunit A"/>
    <property type="match status" value="1"/>
</dbReference>
<sequence>MKKAGIKYIGILLLILTALTFSGCRETAGQGQVESPEAVTVSQVPEDTGQLYVEVNGNVPGFDEEDFTEESFEEYSRLDRLGRCGAAYANVSRETMPDEERESIGMIKPSGWHTVRYDNVDGKYLYNRCHLIGFQLTGENANEENLITGTRHMNVDGMLPFEDMVADYVRETDNHVLYRVTPIYEGDNLVASGVQMEAESVEDRGEAICFNVYVYNSQPGIEIDYATGESRLSEEAPSQSGEEEVYIVNTSSGKFHLPQCRGVRDMHEENRWEYKGTRDALTDMGYEPCGMCRP</sequence>
<proteinExistence type="predicted"/>
<dbReference type="SUPFAM" id="SSF57884">
    <property type="entry name" value="Ada DNA repair protein, N-terminal domain (N-Ada 10)"/>
    <property type="match status" value="1"/>
</dbReference>
<dbReference type="Gene3D" id="3.40.10.10">
    <property type="entry name" value="DNA Methylphosphotriester Repair Domain"/>
    <property type="match status" value="1"/>
</dbReference>
<accession>A0A9D1L6Q6</accession>
<reference evidence="2" key="1">
    <citation type="submission" date="2020-10" db="EMBL/GenBank/DDBJ databases">
        <authorList>
            <person name="Gilroy R."/>
        </authorList>
    </citation>
    <scope>NUCLEOTIDE SEQUENCE</scope>
    <source>
        <strain evidence="2">ChiHcec3-6078</strain>
    </source>
</reference>
<evidence type="ECO:0000259" key="1">
    <source>
        <dbReference type="Pfam" id="PF13930"/>
    </source>
</evidence>
<keyword evidence="2" id="KW-0378">Hydrolase</keyword>
<dbReference type="GO" id="GO:0004519">
    <property type="term" value="F:endonuclease activity"/>
    <property type="evidence" value="ECO:0007669"/>
    <property type="project" value="UniProtKB-KW"/>
</dbReference>
<reference evidence="2" key="2">
    <citation type="journal article" date="2021" name="PeerJ">
        <title>Extensive microbial diversity within the chicken gut microbiome revealed by metagenomics and culture.</title>
        <authorList>
            <person name="Gilroy R."/>
            <person name="Ravi A."/>
            <person name="Getino M."/>
            <person name="Pursley I."/>
            <person name="Horton D.L."/>
            <person name="Alikhan N.F."/>
            <person name="Baker D."/>
            <person name="Gharbi K."/>
            <person name="Hall N."/>
            <person name="Watson M."/>
            <person name="Adriaenssens E.M."/>
            <person name="Foster-Nyarko E."/>
            <person name="Jarju S."/>
            <person name="Secka A."/>
            <person name="Antonio M."/>
            <person name="Oren A."/>
            <person name="Chaudhuri R.R."/>
            <person name="La Ragione R."/>
            <person name="Hildebrand F."/>
            <person name="Pallen M.J."/>
        </authorList>
    </citation>
    <scope>NUCLEOTIDE SEQUENCE</scope>
    <source>
        <strain evidence="2">ChiHcec3-6078</strain>
    </source>
</reference>
<dbReference type="EMBL" id="DVMP01000043">
    <property type="protein sequence ID" value="HIU25238.1"/>
    <property type="molecule type" value="Genomic_DNA"/>
</dbReference>
<keyword evidence="2" id="KW-0255">Endonuclease</keyword>
<organism evidence="2 3">
    <name type="scientific">Candidatus Allocopromorpha excrementigallinarum</name>
    <dbReference type="NCBI Taxonomy" id="2840742"/>
    <lineage>
        <taxon>Bacteria</taxon>
        <taxon>Bacillati</taxon>
        <taxon>Bacillota</taxon>
        <taxon>Clostridia</taxon>
        <taxon>Eubacteriales</taxon>
        <taxon>Eubacteriaceae</taxon>
        <taxon>Eubacteriaceae incertae sedis</taxon>
        <taxon>Candidatus Allocopromorpha</taxon>
    </lineage>
</organism>
<gene>
    <name evidence="2" type="ORF">IAC50_01910</name>
</gene>
<protein>
    <submittedName>
        <fullName evidence="2">DNA/RNA non-specific endonuclease</fullName>
    </submittedName>
</protein>
<feature type="domain" description="Type VII secretion system protein EssD-like" evidence="1">
    <location>
        <begin position="74"/>
        <end position="200"/>
    </location>
</feature>
<keyword evidence="2" id="KW-0540">Nuclease</keyword>
<name>A0A9D1L6Q6_9FIRM</name>
<dbReference type="InterPro" id="IPR044929">
    <property type="entry name" value="DNA/RNA_non-sp_Endonuclease_sf"/>
</dbReference>
<dbReference type="AlphaFoldDB" id="A0A9D1L6Q6"/>